<dbReference type="Gene3D" id="1.20.1250.20">
    <property type="entry name" value="MFS general substrate transporter like domains"/>
    <property type="match status" value="2"/>
</dbReference>
<dbReference type="GO" id="GO:0016020">
    <property type="term" value="C:membrane"/>
    <property type="evidence" value="ECO:0007669"/>
    <property type="project" value="UniProtKB-SubCell"/>
</dbReference>
<proteinExistence type="predicted"/>
<dbReference type="PANTHER" id="PTHR12778:SF10">
    <property type="entry name" value="MAJOR FACILITATOR SUPERFAMILY DOMAIN-CONTAINING PROTEIN 3"/>
    <property type="match status" value="1"/>
</dbReference>
<feature type="transmembrane region" description="Helical" evidence="6">
    <location>
        <begin position="308"/>
        <end position="326"/>
    </location>
</feature>
<dbReference type="PANTHER" id="PTHR12778">
    <property type="entry name" value="SOLUTE CARRIER FAMILY 33 ACETYL-COA TRANSPORTER -RELATED"/>
    <property type="match status" value="1"/>
</dbReference>
<feature type="transmembrane region" description="Helical" evidence="6">
    <location>
        <begin position="143"/>
        <end position="163"/>
    </location>
</feature>
<feature type="transmembrane region" description="Helical" evidence="6">
    <location>
        <begin position="236"/>
        <end position="253"/>
    </location>
</feature>
<evidence type="ECO:0000256" key="5">
    <source>
        <dbReference type="ARBA" id="ARBA00023136"/>
    </source>
</evidence>
<dbReference type="InterPro" id="IPR004752">
    <property type="entry name" value="AmpG_permease/AT-1"/>
</dbReference>
<evidence type="ECO:0000256" key="1">
    <source>
        <dbReference type="ARBA" id="ARBA00004141"/>
    </source>
</evidence>
<feature type="transmembrane region" description="Helical" evidence="6">
    <location>
        <begin position="108"/>
        <end position="131"/>
    </location>
</feature>
<keyword evidence="2" id="KW-0813">Transport</keyword>
<keyword evidence="3 6" id="KW-0812">Transmembrane</keyword>
<evidence type="ECO:0000313" key="7">
    <source>
        <dbReference type="EMBL" id="OIR07433.1"/>
    </source>
</evidence>
<dbReference type="InterPro" id="IPR011701">
    <property type="entry name" value="MFS"/>
</dbReference>
<gene>
    <name evidence="7" type="ORF">GALL_103920</name>
</gene>
<dbReference type="SUPFAM" id="SSF103473">
    <property type="entry name" value="MFS general substrate transporter"/>
    <property type="match status" value="1"/>
</dbReference>
<comment type="caution">
    <text evidence="7">The sequence shown here is derived from an EMBL/GenBank/DDBJ whole genome shotgun (WGS) entry which is preliminary data.</text>
</comment>
<evidence type="ECO:0000256" key="4">
    <source>
        <dbReference type="ARBA" id="ARBA00022989"/>
    </source>
</evidence>
<organism evidence="7">
    <name type="scientific">mine drainage metagenome</name>
    <dbReference type="NCBI Taxonomy" id="410659"/>
    <lineage>
        <taxon>unclassified sequences</taxon>
        <taxon>metagenomes</taxon>
        <taxon>ecological metagenomes</taxon>
    </lineage>
</organism>
<dbReference type="InterPro" id="IPR036259">
    <property type="entry name" value="MFS_trans_sf"/>
</dbReference>
<dbReference type="EMBL" id="MLJW01000037">
    <property type="protein sequence ID" value="OIR07433.1"/>
    <property type="molecule type" value="Genomic_DNA"/>
</dbReference>
<feature type="transmembrane region" description="Helical" evidence="6">
    <location>
        <begin position="280"/>
        <end position="301"/>
    </location>
</feature>
<evidence type="ECO:0000256" key="3">
    <source>
        <dbReference type="ARBA" id="ARBA00022692"/>
    </source>
</evidence>
<feature type="transmembrane region" description="Helical" evidence="6">
    <location>
        <begin position="401"/>
        <end position="420"/>
    </location>
</feature>
<evidence type="ECO:0000256" key="6">
    <source>
        <dbReference type="SAM" id="Phobius"/>
    </source>
</evidence>
<feature type="transmembrane region" description="Helical" evidence="6">
    <location>
        <begin position="373"/>
        <end position="395"/>
    </location>
</feature>
<dbReference type="AlphaFoldDB" id="A0A1J5SG59"/>
<feature type="transmembrane region" description="Helical" evidence="6">
    <location>
        <begin position="332"/>
        <end position="353"/>
    </location>
</feature>
<reference evidence="7" key="1">
    <citation type="submission" date="2016-10" db="EMBL/GenBank/DDBJ databases">
        <title>Sequence of Gallionella enrichment culture.</title>
        <authorList>
            <person name="Poehlein A."/>
            <person name="Muehling M."/>
            <person name="Daniel R."/>
        </authorList>
    </citation>
    <scope>NUCLEOTIDE SEQUENCE</scope>
</reference>
<keyword evidence="4 6" id="KW-1133">Transmembrane helix</keyword>
<name>A0A1J5SG59_9ZZZZ</name>
<sequence length="440" mass="48427">MHDQPASKAPRRRHPLFWVPSLYLAMGIPNATVSIVSAIMYKNLGYSNETIALYTSQMYLPWVLKPVWAPFLEPYLSKRSWVLTMEFLMAAALGLVAFSLPLSGFFRLSLAFFWITGFASATQDIAADAVFMTTLHPKEQAKYAGVQGMCWNAGSVLTSGLLVTLTGRLHDGMHYGWVTAWMAIIGFIAVSLALCGVWHLRVLPPGEPSHLKGRGLKSAFLSLEETWVSFFRKDQIWMMLLVVFMYRFGEGFIERFGQLFLMDSRAVGGLGLSNTAIGNLYGSLGTIGFIAGALLGGFFAARMTLRRSFVWLAIALNVPHLTYYYLSVAMPHSLAVIGTVVTLEKFAFGFGSVGHMLYMMQQIAPGNFKMSHYAFATGVMAATKWGTGTISGFVYDAVSRSYPHFFLVVVLLSIPPIVLAKFAPFPQPDSASEPAPTTGH</sequence>
<comment type="subcellular location">
    <subcellularLocation>
        <location evidence="1">Membrane</location>
        <topology evidence="1">Multi-pass membrane protein</topology>
    </subcellularLocation>
</comment>
<feature type="transmembrane region" description="Helical" evidence="6">
    <location>
        <begin position="175"/>
        <end position="200"/>
    </location>
</feature>
<accession>A0A1J5SG59</accession>
<feature type="transmembrane region" description="Helical" evidence="6">
    <location>
        <begin position="81"/>
        <end position="102"/>
    </location>
</feature>
<protein>
    <submittedName>
        <fullName evidence="7">Muropeptide transporter</fullName>
    </submittedName>
</protein>
<feature type="transmembrane region" description="Helical" evidence="6">
    <location>
        <begin position="51"/>
        <end position="69"/>
    </location>
</feature>
<dbReference type="GO" id="GO:0022857">
    <property type="term" value="F:transmembrane transporter activity"/>
    <property type="evidence" value="ECO:0007669"/>
    <property type="project" value="InterPro"/>
</dbReference>
<keyword evidence="5 6" id="KW-0472">Membrane</keyword>
<feature type="transmembrane region" description="Helical" evidence="6">
    <location>
        <begin position="16"/>
        <end position="39"/>
    </location>
</feature>
<evidence type="ECO:0000256" key="2">
    <source>
        <dbReference type="ARBA" id="ARBA00022448"/>
    </source>
</evidence>
<dbReference type="Pfam" id="PF07690">
    <property type="entry name" value="MFS_1"/>
    <property type="match status" value="1"/>
</dbReference>